<dbReference type="InterPro" id="IPR001279">
    <property type="entry name" value="Metallo-B-lactamas"/>
</dbReference>
<accession>A0ABQ0PB72</accession>
<dbReference type="InterPro" id="IPR051013">
    <property type="entry name" value="MBL_superfamily_lactonases"/>
</dbReference>
<dbReference type="NCBIfam" id="NF045700">
    <property type="entry name" value="AHLLactAttM"/>
    <property type="match status" value="1"/>
</dbReference>
<evidence type="ECO:0000259" key="6">
    <source>
        <dbReference type="SMART" id="SM00849"/>
    </source>
</evidence>
<dbReference type="EMBL" id="BAQP01000329">
    <property type="protein sequence ID" value="GBQ29822.1"/>
    <property type="molecule type" value="Genomic_DNA"/>
</dbReference>
<feature type="domain" description="Metallo-beta-lactamase" evidence="6">
    <location>
        <begin position="72"/>
        <end position="285"/>
    </location>
</feature>
<dbReference type="InterPro" id="IPR036866">
    <property type="entry name" value="RibonucZ/Hydroxyglut_hydro"/>
</dbReference>
<organism evidence="7 8">
    <name type="scientific">Gluconacetobacter sacchari DSM 12717</name>
    <dbReference type="NCBI Taxonomy" id="1307940"/>
    <lineage>
        <taxon>Bacteria</taxon>
        <taxon>Pseudomonadati</taxon>
        <taxon>Pseudomonadota</taxon>
        <taxon>Alphaproteobacteria</taxon>
        <taxon>Acetobacterales</taxon>
        <taxon>Acetobacteraceae</taxon>
        <taxon>Gluconacetobacter</taxon>
    </lineage>
</organism>
<dbReference type="SMART" id="SM00849">
    <property type="entry name" value="Lactamase_B"/>
    <property type="match status" value="1"/>
</dbReference>
<dbReference type="CDD" id="cd07729">
    <property type="entry name" value="AHL_lactonase_MBL-fold"/>
    <property type="match status" value="1"/>
</dbReference>
<comment type="cofactor">
    <cofactor evidence="1">
        <name>Zn(2+)</name>
        <dbReference type="ChEBI" id="CHEBI:29105"/>
    </cofactor>
</comment>
<reference evidence="7" key="1">
    <citation type="submission" date="2013-04" db="EMBL/GenBank/DDBJ databases">
        <title>The genome sequencing project of 58 acetic acid bacteria.</title>
        <authorList>
            <person name="Okamoto-Kainuma A."/>
            <person name="Ishikawa M."/>
            <person name="Umino S."/>
            <person name="Koizumi Y."/>
            <person name="Shiwa Y."/>
            <person name="Yoshikawa H."/>
            <person name="Matsutani M."/>
            <person name="Matsushita K."/>
        </authorList>
    </citation>
    <scope>NUCLEOTIDE SEQUENCE</scope>
    <source>
        <strain evidence="7">DSM 12717</strain>
    </source>
</reference>
<comment type="similarity">
    <text evidence="2">Belongs to the metallo-beta-lactamase superfamily.</text>
</comment>
<keyword evidence="3" id="KW-0479">Metal-binding</keyword>
<evidence type="ECO:0000313" key="7">
    <source>
        <dbReference type="EMBL" id="GBQ29822.1"/>
    </source>
</evidence>
<protein>
    <submittedName>
        <fullName evidence="7">Zn-dependent hydrolase</fullName>
    </submittedName>
</protein>
<proteinExistence type="inferred from homology"/>
<gene>
    <name evidence="7" type="ORF">AA12717_3383</name>
</gene>
<sequence length="301" mass="33569">MKTDPTVYRSGRAFRTIGPEASPEGRAETDFNHSDRWPMSTIRLYMLQSGTQHCKVHDIKMNQGDGADCEIPVPWFLLLHPRGNVVIDGGLAAEGLGDPRGYWGASVESYRPVMTESQACVAQLAALGLMPEDVRFVVLSHLHSDHTGAIGRFPCARHVVQRREHEYAFAPDWFAAGAYARKDFDRPGLCWQFLEGDATDHYDLFGDGVLRIVFTPGHTPGHQSILVSLPNSRPILLAADAVYTMDHWHERALPGFLASAVDTVRSVRKLHALVERVGAMLVPGHDPVMWSRFRLAPDFYD</sequence>
<comment type="caution">
    <text evidence="7">The sequence shown here is derived from an EMBL/GenBank/DDBJ whole genome shotgun (WGS) entry which is preliminary data.</text>
</comment>
<evidence type="ECO:0000256" key="5">
    <source>
        <dbReference type="ARBA" id="ARBA00022833"/>
    </source>
</evidence>
<evidence type="ECO:0000256" key="1">
    <source>
        <dbReference type="ARBA" id="ARBA00001947"/>
    </source>
</evidence>
<dbReference type="Pfam" id="PF00753">
    <property type="entry name" value="Lactamase_B"/>
    <property type="match status" value="1"/>
</dbReference>
<evidence type="ECO:0000256" key="4">
    <source>
        <dbReference type="ARBA" id="ARBA00022801"/>
    </source>
</evidence>
<dbReference type="Proteomes" id="UP001060895">
    <property type="component" value="Unassembled WGS sequence"/>
</dbReference>
<dbReference type="InterPro" id="IPR054889">
    <property type="entry name" value="AHLLactAttM"/>
</dbReference>
<dbReference type="PANTHER" id="PTHR42978">
    <property type="entry name" value="QUORUM-QUENCHING LACTONASE YTNP-RELATED-RELATED"/>
    <property type="match status" value="1"/>
</dbReference>
<evidence type="ECO:0000313" key="8">
    <source>
        <dbReference type="Proteomes" id="UP001060895"/>
    </source>
</evidence>
<keyword evidence="8" id="KW-1185">Reference proteome</keyword>
<evidence type="ECO:0000256" key="3">
    <source>
        <dbReference type="ARBA" id="ARBA00022723"/>
    </source>
</evidence>
<dbReference type="Gene3D" id="3.60.15.10">
    <property type="entry name" value="Ribonuclease Z/Hydroxyacylglutathione hydrolase-like"/>
    <property type="match status" value="1"/>
</dbReference>
<name>A0ABQ0PB72_9PROT</name>
<dbReference type="GO" id="GO:0016787">
    <property type="term" value="F:hydrolase activity"/>
    <property type="evidence" value="ECO:0007669"/>
    <property type="project" value="UniProtKB-KW"/>
</dbReference>
<dbReference type="SUPFAM" id="SSF56281">
    <property type="entry name" value="Metallo-hydrolase/oxidoreductase"/>
    <property type="match status" value="1"/>
</dbReference>
<evidence type="ECO:0000256" key="2">
    <source>
        <dbReference type="ARBA" id="ARBA00007749"/>
    </source>
</evidence>
<keyword evidence="4 7" id="KW-0378">Hydrolase</keyword>
<keyword evidence="5" id="KW-0862">Zinc</keyword>
<dbReference type="PANTHER" id="PTHR42978:SF2">
    <property type="entry name" value="102 KBASES UNSTABLE REGION: FROM 1 TO 119443"/>
    <property type="match status" value="1"/>
</dbReference>